<dbReference type="InterPro" id="IPR015942">
    <property type="entry name" value="Asp/Glu/hydantoin_racemase"/>
</dbReference>
<dbReference type="InterPro" id="IPR052186">
    <property type="entry name" value="Hydantoin_racemase-like"/>
</dbReference>
<dbReference type="OrthoDB" id="412018at2759"/>
<dbReference type="PANTHER" id="PTHR28047">
    <property type="entry name" value="PROTEIN DCG1"/>
    <property type="match status" value="1"/>
</dbReference>
<dbReference type="Proteomes" id="UP000054007">
    <property type="component" value="Unassembled WGS sequence"/>
</dbReference>
<evidence type="ECO:0000313" key="2">
    <source>
        <dbReference type="EMBL" id="KIY72892.1"/>
    </source>
</evidence>
<dbReference type="InterPro" id="IPR053714">
    <property type="entry name" value="Iso_Racemase_Enz_sf"/>
</dbReference>
<dbReference type="AlphaFoldDB" id="A0A0D7BR40"/>
<accession>A0A0D7BR40</accession>
<dbReference type="PANTHER" id="PTHR28047:SF5">
    <property type="entry name" value="PROTEIN DCG1"/>
    <property type="match status" value="1"/>
</dbReference>
<dbReference type="EMBL" id="KN880439">
    <property type="protein sequence ID" value="KIY72892.1"/>
    <property type="molecule type" value="Genomic_DNA"/>
</dbReference>
<protein>
    <recommendedName>
        <fullName evidence="4">DCG1-like protein</fullName>
    </recommendedName>
</protein>
<dbReference type="GO" id="GO:0047661">
    <property type="term" value="F:amino-acid racemase activity"/>
    <property type="evidence" value="ECO:0007669"/>
    <property type="project" value="InterPro"/>
</dbReference>
<evidence type="ECO:0000256" key="1">
    <source>
        <dbReference type="ARBA" id="ARBA00038414"/>
    </source>
</evidence>
<dbReference type="Pfam" id="PF01177">
    <property type="entry name" value="Asp_Glu_race"/>
    <property type="match status" value="1"/>
</dbReference>
<gene>
    <name evidence="2" type="ORF">CYLTODRAFT_417411</name>
</gene>
<name>A0A0D7BR40_9AGAR</name>
<evidence type="ECO:0000313" key="3">
    <source>
        <dbReference type="Proteomes" id="UP000054007"/>
    </source>
</evidence>
<comment type="similarity">
    <text evidence="1">Belongs to the HyuE racemase family.</text>
</comment>
<keyword evidence="3" id="KW-1185">Reference proteome</keyword>
<reference evidence="2 3" key="1">
    <citation type="journal article" date="2015" name="Fungal Genet. Biol.">
        <title>Evolution of novel wood decay mechanisms in Agaricales revealed by the genome sequences of Fistulina hepatica and Cylindrobasidium torrendii.</title>
        <authorList>
            <person name="Floudas D."/>
            <person name="Held B.W."/>
            <person name="Riley R."/>
            <person name="Nagy L.G."/>
            <person name="Koehler G."/>
            <person name="Ransdell A.S."/>
            <person name="Younus H."/>
            <person name="Chow J."/>
            <person name="Chiniquy J."/>
            <person name="Lipzen A."/>
            <person name="Tritt A."/>
            <person name="Sun H."/>
            <person name="Haridas S."/>
            <person name="LaButti K."/>
            <person name="Ohm R.A."/>
            <person name="Kues U."/>
            <person name="Blanchette R.A."/>
            <person name="Grigoriev I.V."/>
            <person name="Minto R.E."/>
            <person name="Hibbett D.S."/>
        </authorList>
    </citation>
    <scope>NUCLEOTIDE SEQUENCE [LARGE SCALE GENOMIC DNA]</scope>
    <source>
        <strain evidence="2 3">FP15055 ss-10</strain>
    </source>
</reference>
<evidence type="ECO:0008006" key="4">
    <source>
        <dbReference type="Google" id="ProtNLM"/>
    </source>
</evidence>
<sequence>MSAQSSNHVRILVVNPNTSEAMTAGLKPIVQALHEPSKCDFFTSPIATVPTMGCLSSIDSAGQAVQSALYVLPFIQPFVAQDRYDAYLVACYSEHPLVDMLASLPGTKTKIVTGIFEASIMASLGTGKEFGIVTTGDVWKEKLTIAVNRFMGLEPASMPVSTKFAGVATTGMTAGELHSLDQAAVRARISLSTADFVREHTNVRVLCMGCAGMVGLEAAIRKGVVDALGSEKAKEVRIIDGVAAGVKWILAESMAQ</sequence>
<dbReference type="Gene3D" id="3.40.50.12500">
    <property type="match status" value="1"/>
</dbReference>
<dbReference type="STRING" id="1314674.A0A0D7BR40"/>
<organism evidence="2 3">
    <name type="scientific">Cylindrobasidium torrendii FP15055 ss-10</name>
    <dbReference type="NCBI Taxonomy" id="1314674"/>
    <lineage>
        <taxon>Eukaryota</taxon>
        <taxon>Fungi</taxon>
        <taxon>Dikarya</taxon>
        <taxon>Basidiomycota</taxon>
        <taxon>Agaricomycotina</taxon>
        <taxon>Agaricomycetes</taxon>
        <taxon>Agaricomycetidae</taxon>
        <taxon>Agaricales</taxon>
        <taxon>Marasmiineae</taxon>
        <taxon>Physalacriaceae</taxon>
        <taxon>Cylindrobasidium</taxon>
    </lineage>
</organism>
<proteinExistence type="inferred from homology"/>